<reference evidence="2 3" key="1">
    <citation type="submission" date="2017-10" db="EMBL/GenBank/DDBJ databases">
        <title>Genomics of the genus Arcobacter.</title>
        <authorList>
            <person name="Perez-Cataluna A."/>
            <person name="Figueras M.J."/>
        </authorList>
    </citation>
    <scope>NUCLEOTIDE SEQUENCE [LARGE SCALE GENOMIC DNA]</scope>
    <source>
        <strain evidence="2 3">F26</strain>
    </source>
</reference>
<protein>
    <submittedName>
        <fullName evidence="2">Uncharacterized protein</fullName>
    </submittedName>
</protein>
<name>A0A4Q0ZFB0_9BACT</name>
<accession>A0A4Q0ZFB0</accession>
<evidence type="ECO:0000313" key="3">
    <source>
        <dbReference type="Proteomes" id="UP000290870"/>
    </source>
</evidence>
<proteinExistence type="predicted"/>
<evidence type="ECO:0000256" key="1">
    <source>
        <dbReference type="SAM" id="Phobius"/>
    </source>
</evidence>
<feature type="transmembrane region" description="Helical" evidence="1">
    <location>
        <begin position="84"/>
        <end position="111"/>
    </location>
</feature>
<gene>
    <name evidence="2" type="ORF">CRU90_04080</name>
</gene>
<dbReference type="OrthoDB" id="5346216at2"/>
<keyword evidence="1" id="KW-0812">Transmembrane</keyword>
<keyword evidence="1" id="KW-1133">Transmembrane helix</keyword>
<sequence length="131" mass="15260">MGMFDVEFHENLNLKEGNSNLFEFFKKQFSKNKNYEIKIEKDSLNIEKLQLGSLLRYKLNITTSTNKKEKTSQAIITAELQDTLILTIFIVLAIAFTYGLGIIPIIMFTYFQKVKATKYLKELLENYKSTI</sequence>
<dbReference type="RefSeq" id="WP_128986006.1">
    <property type="nucleotide sequence ID" value="NZ_PDJZ01000003.1"/>
</dbReference>
<dbReference type="EMBL" id="PDJZ01000003">
    <property type="protein sequence ID" value="RXJ85144.1"/>
    <property type="molecule type" value="Genomic_DNA"/>
</dbReference>
<dbReference type="AlphaFoldDB" id="A0A4Q0ZFB0"/>
<comment type="caution">
    <text evidence="2">The sequence shown here is derived from an EMBL/GenBank/DDBJ whole genome shotgun (WGS) entry which is preliminary data.</text>
</comment>
<evidence type="ECO:0000313" key="2">
    <source>
        <dbReference type="EMBL" id="RXJ85144.1"/>
    </source>
</evidence>
<dbReference type="Proteomes" id="UP000290870">
    <property type="component" value="Unassembled WGS sequence"/>
</dbReference>
<keyword evidence="1" id="KW-0472">Membrane</keyword>
<organism evidence="2 3">
    <name type="scientific">Arcobacter cloacae</name>
    <dbReference type="NCBI Taxonomy" id="1054034"/>
    <lineage>
        <taxon>Bacteria</taxon>
        <taxon>Pseudomonadati</taxon>
        <taxon>Campylobacterota</taxon>
        <taxon>Epsilonproteobacteria</taxon>
        <taxon>Campylobacterales</taxon>
        <taxon>Arcobacteraceae</taxon>
        <taxon>Arcobacter</taxon>
    </lineage>
</organism>